<name>A0A2K8SMJ4_9NOSO</name>
<dbReference type="Pfam" id="PF14386">
    <property type="entry name" value="DUF4417"/>
    <property type="match status" value="1"/>
</dbReference>
<sequence length="153" mass="17251">MYPYDKLKHYPKAAVPGQYALHFFMGDEMFQKAWFSPKITLSPVERVGLAITPDFSLYSDWTYSVQLWQTYRTRWLGAYWASEGVQVIPSVSWSDDRSFEFCFDGLPIGGTFAIATMELSEPEAVADKRLNESLSAAERSRAAGKSQSVGVRG</sequence>
<accession>A0A2K8SMJ4</accession>
<dbReference type="Proteomes" id="UP000232003">
    <property type="component" value="Chromosome"/>
</dbReference>
<dbReference type="AlphaFoldDB" id="A0A2K8SMJ4"/>
<dbReference type="EMBL" id="CP024785">
    <property type="protein sequence ID" value="AUB36045.1"/>
    <property type="molecule type" value="Genomic_DNA"/>
</dbReference>
<protein>
    <submittedName>
        <fullName evidence="1">Phage protein</fullName>
    </submittedName>
</protein>
<gene>
    <name evidence="1" type="ORF">COO91_01944</name>
</gene>
<dbReference type="InterPro" id="IPR025530">
    <property type="entry name" value="DUF4417"/>
</dbReference>
<organism evidence="1 2">
    <name type="scientific">Nostoc flagelliforme CCNUN1</name>
    <dbReference type="NCBI Taxonomy" id="2038116"/>
    <lineage>
        <taxon>Bacteria</taxon>
        <taxon>Bacillati</taxon>
        <taxon>Cyanobacteriota</taxon>
        <taxon>Cyanophyceae</taxon>
        <taxon>Nostocales</taxon>
        <taxon>Nostocaceae</taxon>
        <taxon>Nostoc</taxon>
    </lineage>
</organism>
<dbReference type="KEGG" id="nfl:COO91_01944"/>
<evidence type="ECO:0000313" key="2">
    <source>
        <dbReference type="Proteomes" id="UP000232003"/>
    </source>
</evidence>
<evidence type="ECO:0000313" key="1">
    <source>
        <dbReference type="EMBL" id="AUB36045.1"/>
    </source>
</evidence>
<proteinExistence type="predicted"/>
<keyword evidence="2" id="KW-1185">Reference proteome</keyword>
<reference evidence="1 2" key="1">
    <citation type="submission" date="2017-11" db="EMBL/GenBank/DDBJ databases">
        <title>Complete genome of a free-living desiccation-tolerant cyanobacterium and its photosynthetic adaptation to extreme terrestrial habitat.</title>
        <authorList>
            <person name="Shang J."/>
        </authorList>
    </citation>
    <scope>NUCLEOTIDE SEQUENCE [LARGE SCALE GENOMIC DNA]</scope>
    <source>
        <strain evidence="1 2">CCNUN1</strain>
    </source>
</reference>